<keyword evidence="3" id="KW-1185">Reference proteome</keyword>
<gene>
    <name evidence="2" type="ORF">CEXT_122331</name>
</gene>
<reference evidence="2 3" key="1">
    <citation type="submission" date="2021-06" db="EMBL/GenBank/DDBJ databases">
        <title>Caerostris extrusa draft genome.</title>
        <authorList>
            <person name="Kono N."/>
            <person name="Arakawa K."/>
        </authorList>
    </citation>
    <scope>NUCLEOTIDE SEQUENCE [LARGE SCALE GENOMIC DNA]</scope>
</reference>
<organism evidence="2 3">
    <name type="scientific">Caerostris extrusa</name>
    <name type="common">Bark spider</name>
    <name type="synonym">Caerostris bankana</name>
    <dbReference type="NCBI Taxonomy" id="172846"/>
    <lineage>
        <taxon>Eukaryota</taxon>
        <taxon>Metazoa</taxon>
        <taxon>Ecdysozoa</taxon>
        <taxon>Arthropoda</taxon>
        <taxon>Chelicerata</taxon>
        <taxon>Arachnida</taxon>
        <taxon>Araneae</taxon>
        <taxon>Araneomorphae</taxon>
        <taxon>Entelegynae</taxon>
        <taxon>Araneoidea</taxon>
        <taxon>Araneidae</taxon>
        <taxon>Caerostris</taxon>
    </lineage>
</organism>
<evidence type="ECO:0008006" key="4">
    <source>
        <dbReference type="Google" id="ProtNLM"/>
    </source>
</evidence>
<proteinExistence type="predicted"/>
<sequence>MTANQRTLPFKRFKRGSFIVNIHSIISLCCAGRSSRKHLGGRYFTAIYKIPVRAPIHHEQQSAGQTGSKNKFGRPDSPDLSQDGVKRR</sequence>
<dbReference type="AlphaFoldDB" id="A0AAV4YED4"/>
<name>A0AAV4YED4_CAEEX</name>
<comment type="caution">
    <text evidence="2">The sequence shown here is derived from an EMBL/GenBank/DDBJ whole genome shotgun (WGS) entry which is preliminary data.</text>
</comment>
<evidence type="ECO:0000313" key="2">
    <source>
        <dbReference type="EMBL" id="GIZ04537.1"/>
    </source>
</evidence>
<feature type="region of interest" description="Disordered" evidence="1">
    <location>
        <begin position="56"/>
        <end position="88"/>
    </location>
</feature>
<evidence type="ECO:0000313" key="3">
    <source>
        <dbReference type="Proteomes" id="UP001054945"/>
    </source>
</evidence>
<protein>
    <recommendedName>
        <fullName evidence="4">Ycf15</fullName>
    </recommendedName>
</protein>
<evidence type="ECO:0000256" key="1">
    <source>
        <dbReference type="SAM" id="MobiDB-lite"/>
    </source>
</evidence>
<dbReference type="EMBL" id="BPLR01001754">
    <property type="protein sequence ID" value="GIZ04537.1"/>
    <property type="molecule type" value="Genomic_DNA"/>
</dbReference>
<dbReference type="Proteomes" id="UP001054945">
    <property type="component" value="Unassembled WGS sequence"/>
</dbReference>
<accession>A0AAV4YED4</accession>